<feature type="region of interest" description="Disordered" evidence="3">
    <location>
        <begin position="181"/>
        <end position="213"/>
    </location>
</feature>
<dbReference type="CDD" id="cd00920">
    <property type="entry name" value="Cupredoxin"/>
    <property type="match status" value="1"/>
</dbReference>
<dbReference type="GO" id="GO:0005507">
    <property type="term" value="F:copper ion binding"/>
    <property type="evidence" value="ECO:0007669"/>
    <property type="project" value="InterPro"/>
</dbReference>
<feature type="chain" id="PRO_5034567157" description="Blue (type 1) copper domain-containing protein" evidence="4">
    <location>
        <begin position="18"/>
        <end position="237"/>
    </location>
</feature>
<dbReference type="GO" id="GO:0009055">
    <property type="term" value="F:electron transfer activity"/>
    <property type="evidence" value="ECO:0007669"/>
    <property type="project" value="InterPro"/>
</dbReference>
<dbReference type="PANTHER" id="PTHR34883">
    <property type="entry name" value="SERINE-RICH PROTEIN, PUTATIVE-RELATED-RELATED"/>
    <property type="match status" value="1"/>
</dbReference>
<dbReference type="Gene3D" id="2.60.40.420">
    <property type="entry name" value="Cupredoxins - blue copper proteins"/>
    <property type="match status" value="1"/>
</dbReference>
<evidence type="ECO:0000256" key="3">
    <source>
        <dbReference type="SAM" id="MobiDB-lite"/>
    </source>
</evidence>
<evidence type="ECO:0000256" key="2">
    <source>
        <dbReference type="ARBA" id="ARBA00023008"/>
    </source>
</evidence>
<name>A0A8E2DTR6_9APHY</name>
<proteinExistence type="predicted"/>
<protein>
    <recommendedName>
        <fullName evidence="5">Blue (type 1) copper domain-containing protein</fullName>
    </recommendedName>
</protein>
<keyword evidence="7" id="KW-1185">Reference proteome</keyword>
<dbReference type="PANTHER" id="PTHR34883:SF4">
    <property type="entry name" value="CUPREDOXIN"/>
    <property type="match status" value="1"/>
</dbReference>
<organism evidence="6 7">
    <name type="scientific">Obba rivulosa</name>
    <dbReference type="NCBI Taxonomy" id="1052685"/>
    <lineage>
        <taxon>Eukaryota</taxon>
        <taxon>Fungi</taxon>
        <taxon>Dikarya</taxon>
        <taxon>Basidiomycota</taxon>
        <taxon>Agaricomycotina</taxon>
        <taxon>Agaricomycetes</taxon>
        <taxon>Polyporales</taxon>
        <taxon>Gelatoporiaceae</taxon>
        <taxon>Obba</taxon>
    </lineage>
</organism>
<accession>A0A8E2DTR6</accession>
<evidence type="ECO:0000313" key="7">
    <source>
        <dbReference type="Proteomes" id="UP000250043"/>
    </source>
</evidence>
<evidence type="ECO:0000256" key="4">
    <source>
        <dbReference type="SAM" id="SignalP"/>
    </source>
</evidence>
<dbReference type="Pfam" id="PF00127">
    <property type="entry name" value="Copper-bind"/>
    <property type="match status" value="1"/>
</dbReference>
<keyword evidence="1" id="KW-0479">Metal-binding</keyword>
<dbReference type="Proteomes" id="UP000250043">
    <property type="component" value="Unassembled WGS sequence"/>
</dbReference>
<dbReference type="InterPro" id="IPR052953">
    <property type="entry name" value="Ser-rich/MCO-related"/>
</dbReference>
<feature type="compositionally biased region" description="Low complexity" evidence="3">
    <location>
        <begin position="191"/>
        <end position="213"/>
    </location>
</feature>
<reference evidence="6 7" key="1">
    <citation type="submission" date="2016-07" db="EMBL/GenBank/DDBJ databases">
        <title>Draft genome of the white-rot fungus Obba rivulosa 3A-2.</title>
        <authorList>
            <consortium name="DOE Joint Genome Institute"/>
            <person name="Miettinen O."/>
            <person name="Riley R."/>
            <person name="Acob R."/>
            <person name="Barry K."/>
            <person name="Cullen D."/>
            <person name="De Vries R."/>
            <person name="Hainaut M."/>
            <person name="Hatakka A."/>
            <person name="Henrissat B."/>
            <person name="Hilden K."/>
            <person name="Kuo R."/>
            <person name="Labutti K."/>
            <person name="Lipzen A."/>
            <person name="Makela M.R."/>
            <person name="Sandor L."/>
            <person name="Spatafora J.W."/>
            <person name="Grigoriev I.V."/>
            <person name="Hibbett D.S."/>
        </authorList>
    </citation>
    <scope>NUCLEOTIDE SEQUENCE [LARGE SCALE GENOMIC DNA]</scope>
    <source>
        <strain evidence="6 7">3A-2</strain>
    </source>
</reference>
<dbReference type="AlphaFoldDB" id="A0A8E2DTR6"/>
<keyword evidence="4" id="KW-0732">Signal</keyword>
<dbReference type="InterPro" id="IPR000923">
    <property type="entry name" value="BlueCu_1"/>
</dbReference>
<dbReference type="SUPFAM" id="SSF49503">
    <property type="entry name" value="Cupredoxins"/>
    <property type="match status" value="1"/>
</dbReference>
<dbReference type="OrthoDB" id="1921208at2759"/>
<evidence type="ECO:0000313" key="6">
    <source>
        <dbReference type="EMBL" id="OCH95640.1"/>
    </source>
</evidence>
<evidence type="ECO:0000259" key="5">
    <source>
        <dbReference type="Pfam" id="PF00127"/>
    </source>
</evidence>
<sequence>MFKSTLVLSILPLLALASPQGIYGGGPPVAAPASTSSSAAAAATAPPSTNGQINVNVAFDLNFVFNPANITAPNGTLVTFFFPNAGLQHSVTQGDFGNPCNPLQASSNGSPGFDSGLTENTQFTINITNDQIPIYYFCKFPTHCGLGMVGSINAPTSGNGTFEEWQASAISLGSSEPTLSDNGFQSGGVGAQATAAPANTAAPSSGASGSSGNGAARLVSGGSAALVAVAAAIAMLA</sequence>
<dbReference type="InterPro" id="IPR008972">
    <property type="entry name" value="Cupredoxin"/>
</dbReference>
<evidence type="ECO:0000256" key="1">
    <source>
        <dbReference type="ARBA" id="ARBA00022723"/>
    </source>
</evidence>
<gene>
    <name evidence="6" type="ORF">OBBRIDRAFT_788192</name>
</gene>
<feature type="signal peptide" evidence="4">
    <location>
        <begin position="1"/>
        <end position="17"/>
    </location>
</feature>
<keyword evidence="2" id="KW-0186">Copper</keyword>
<dbReference type="EMBL" id="KV722335">
    <property type="protein sequence ID" value="OCH95640.1"/>
    <property type="molecule type" value="Genomic_DNA"/>
</dbReference>
<feature type="domain" description="Blue (type 1) copper" evidence="5">
    <location>
        <begin position="62"/>
        <end position="152"/>
    </location>
</feature>